<sequence length="41" mass="4507">MRAQATTFVAAAAIFRKWKNPFPGREEINGLRFAPRGVAGC</sequence>
<comment type="caution">
    <text evidence="1">The sequence shown here is derived from an EMBL/GenBank/DDBJ whole genome shotgun (WGS) entry which is preliminary data.</text>
</comment>
<dbReference type="Proteomes" id="UP001595886">
    <property type="component" value="Unassembled WGS sequence"/>
</dbReference>
<dbReference type="RefSeq" id="WP_380020040.1">
    <property type="nucleotide sequence ID" value="NZ_JBHSHD010000006.1"/>
</dbReference>
<keyword evidence="2" id="KW-1185">Reference proteome</keyword>
<reference evidence="2" key="1">
    <citation type="journal article" date="2019" name="Int. J. Syst. Evol. Microbiol.">
        <title>The Global Catalogue of Microorganisms (GCM) 10K type strain sequencing project: providing services to taxonomists for standard genome sequencing and annotation.</title>
        <authorList>
            <consortium name="The Broad Institute Genomics Platform"/>
            <consortium name="The Broad Institute Genome Sequencing Center for Infectious Disease"/>
            <person name="Wu L."/>
            <person name="Ma J."/>
        </authorList>
    </citation>
    <scope>NUCLEOTIDE SEQUENCE [LARGE SCALE GENOMIC DNA]</scope>
    <source>
        <strain evidence="2">CCUG 30340</strain>
    </source>
</reference>
<dbReference type="EMBL" id="JBHSHD010000006">
    <property type="protein sequence ID" value="MFC4820208.1"/>
    <property type="molecule type" value="Genomic_DNA"/>
</dbReference>
<organism evidence="1 2">
    <name type="scientific">Dokdonella ginsengisoli</name>
    <dbReference type="NCBI Taxonomy" id="363846"/>
    <lineage>
        <taxon>Bacteria</taxon>
        <taxon>Pseudomonadati</taxon>
        <taxon>Pseudomonadota</taxon>
        <taxon>Gammaproteobacteria</taxon>
        <taxon>Lysobacterales</taxon>
        <taxon>Rhodanobacteraceae</taxon>
        <taxon>Dokdonella</taxon>
    </lineage>
</organism>
<evidence type="ECO:0000313" key="2">
    <source>
        <dbReference type="Proteomes" id="UP001595886"/>
    </source>
</evidence>
<evidence type="ECO:0000313" key="1">
    <source>
        <dbReference type="EMBL" id="MFC4820208.1"/>
    </source>
</evidence>
<proteinExistence type="predicted"/>
<accession>A0ABV9QS80</accession>
<gene>
    <name evidence="1" type="ORF">ACFO6Q_07725</name>
</gene>
<name>A0ABV9QS80_9GAMM</name>
<protein>
    <submittedName>
        <fullName evidence="1">Uncharacterized protein</fullName>
    </submittedName>
</protein>